<dbReference type="PROSITE" id="PS51832">
    <property type="entry name" value="HD_GYP"/>
    <property type="match status" value="1"/>
</dbReference>
<accession>A0A523UWL5</accession>
<reference evidence="2 3" key="1">
    <citation type="submission" date="2019-03" db="EMBL/GenBank/DDBJ databases">
        <title>Metabolic potential of uncultured bacteria and archaea associated with petroleum seepage in deep-sea sediments.</title>
        <authorList>
            <person name="Dong X."/>
            <person name="Hubert C."/>
        </authorList>
    </citation>
    <scope>NUCLEOTIDE SEQUENCE [LARGE SCALE GENOMIC DNA]</scope>
    <source>
        <strain evidence="2">E44_bin18</strain>
    </source>
</reference>
<evidence type="ECO:0000313" key="3">
    <source>
        <dbReference type="Proteomes" id="UP000315525"/>
    </source>
</evidence>
<dbReference type="Pfam" id="PF13185">
    <property type="entry name" value="GAF_2"/>
    <property type="match status" value="2"/>
</dbReference>
<comment type="caution">
    <text evidence="2">The sequence shown here is derived from an EMBL/GenBank/DDBJ whole genome shotgun (WGS) entry which is preliminary data.</text>
</comment>
<dbReference type="InterPro" id="IPR029016">
    <property type="entry name" value="GAF-like_dom_sf"/>
</dbReference>
<dbReference type="SMART" id="SM00471">
    <property type="entry name" value="HDc"/>
    <property type="match status" value="1"/>
</dbReference>
<feature type="domain" description="HD-GYP" evidence="1">
    <location>
        <begin position="351"/>
        <end position="546"/>
    </location>
</feature>
<dbReference type="InterPro" id="IPR003018">
    <property type="entry name" value="GAF"/>
</dbReference>
<dbReference type="PANTHER" id="PTHR43155:SF2">
    <property type="entry name" value="CYCLIC DI-GMP PHOSPHODIESTERASE PA4108"/>
    <property type="match status" value="1"/>
</dbReference>
<dbReference type="EMBL" id="SOJN01000038">
    <property type="protein sequence ID" value="TET46934.1"/>
    <property type="molecule type" value="Genomic_DNA"/>
</dbReference>
<sequence>MAKKVKDERNKAINALKLRLKVLQRAAEISKSTFDLDRILDQSVELLMEVIPSEAASFYLVVGDTLNFKVAKGEKGDQLVGGHMKMGQGIAGWVAKTGIPYLTNDVVREPKWERRIAEEMKFDTRSILSVPVKSKEEVIAVVQLINKREEGEYDEDDQEMAGLFASHLANVMDSVKLYWEMSEKVSKLSVLMDASIHMTSTLDLEEVLDLIMSQAKEVLDAEASSVFLIDEEKNELYFVSATGTGGGKAKRVRVPWGKGIVGWVAETGETLLVPDVAKDKRFYRKVDEETDFVTKSILAVPLVVKGRVVGVAESLNKKGTSGFTQDYVELFEAFARHAAVAVDNARLYSELEELFKSSIRAVVFVVEAKDKYTRGHTERVTEYSVMAARELALSKDEVKRVEIASLLHDIGKIGIPDTILGKPGKLTDEEFEIVKDHPVRGCEIMGPIAAMKNVIPGIRHHHERYDGLGYPDKLKGKEIPLLGRIISVADVFDALTTDRPYRGAISIDETLEYLQSNAGYQFDPDVVDAFCKAYDRQREGGAESEEG</sequence>
<dbReference type="Gene3D" id="1.10.3210.10">
    <property type="entry name" value="Hypothetical protein af1432"/>
    <property type="match status" value="1"/>
</dbReference>
<dbReference type="InterPro" id="IPR037522">
    <property type="entry name" value="HD_GYP_dom"/>
</dbReference>
<protein>
    <submittedName>
        <fullName evidence="2">GAF domain-containing protein</fullName>
    </submittedName>
</protein>
<dbReference type="AlphaFoldDB" id="A0A523UWL5"/>
<dbReference type="InterPro" id="IPR003607">
    <property type="entry name" value="HD/PDEase_dom"/>
</dbReference>
<dbReference type="Gene3D" id="3.30.450.40">
    <property type="match status" value="2"/>
</dbReference>
<evidence type="ECO:0000313" key="2">
    <source>
        <dbReference type="EMBL" id="TET46934.1"/>
    </source>
</evidence>
<organism evidence="2 3">
    <name type="scientific">candidate division TA06 bacterium</name>
    <dbReference type="NCBI Taxonomy" id="2250710"/>
    <lineage>
        <taxon>Bacteria</taxon>
        <taxon>Bacteria division TA06</taxon>
    </lineage>
</organism>
<dbReference type="Pfam" id="PF13487">
    <property type="entry name" value="HD_5"/>
    <property type="match status" value="1"/>
</dbReference>
<dbReference type="SUPFAM" id="SSF55781">
    <property type="entry name" value="GAF domain-like"/>
    <property type="match status" value="2"/>
</dbReference>
<dbReference type="Proteomes" id="UP000315525">
    <property type="component" value="Unassembled WGS sequence"/>
</dbReference>
<gene>
    <name evidence="2" type="ORF">E3J62_02930</name>
</gene>
<name>A0A523UWL5_UNCT6</name>
<evidence type="ECO:0000259" key="1">
    <source>
        <dbReference type="PROSITE" id="PS51832"/>
    </source>
</evidence>
<dbReference type="SUPFAM" id="SSF109604">
    <property type="entry name" value="HD-domain/PDEase-like"/>
    <property type="match status" value="1"/>
</dbReference>
<dbReference type="CDD" id="cd00077">
    <property type="entry name" value="HDc"/>
    <property type="match status" value="1"/>
</dbReference>
<proteinExistence type="predicted"/>
<dbReference type="PANTHER" id="PTHR43155">
    <property type="entry name" value="CYCLIC DI-GMP PHOSPHODIESTERASE PA4108-RELATED"/>
    <property type="match status" value="1"/>
</dbReference>
<dbReference type="SMART" id="SM00065">
    <property type="entry name" value="GAF"/>
    <property type="match status" value="2"/>
</dbReference>